<evidence type="ECO:0000256" key="1">
    <source>
        <dbReference type="SAM" id="MobiDB-lite"/>
    </source>
</evidence>
<feature type="region of interest" description="Disordered" evidence="1">
    <location>
        <begin position="1"/>
        <end position="33"/>
    </location>
</feature>
<protein>
    <submittedName>
        <fullName evidence="4">Protein TRM32-like</fullName>
    </submittedName>
</protein>
<dbReference type="OrthoDB" id="758104at2759"/>
<dbReference type="Pfam" id="PF14309">
    <property type="entry name" value="DUF4378"/>
    <property type="match status" value="1"/>
</dbReference>
<organism evidence="3 4">
    <name type="scientific">Raphanus sativus</name>
    <name type="common">Radish</name>
    <name type="synonym">Raphanus raphanistrum var. sativus</name>
    <dbReference type="NCBI Taxonomy" id="3726"/>
    <lineage>
        <taxon>Eukaryota</taxon>
        <taxon>Viridiplantae</taxon>
        <taxon>Streptophyta</taxon>
        <taxon>Embryophyta</taxon>
        <taxon>Tracheophyta</taxon>
        <taxon>Spermatophyta</taxon>
        <taxon>Magnoliopsida</taxon>
        <taxon>eudicotyledons</taxon>
        <taxon>Gunneridae</taxon>
        <taxon>Pentapetalae</taxon>
        <taxon>rosids</taxon>
        <taxon>malvids</taxon>
        <taxon>Brassicales</taxon>
        <taxon>Brassicaceae</taxon>
        <taxon>Brassiceae</taxon>
        <taxon>Raphanus</taxon>
    </lineage>
</organism>
<feature type="non-terminal residue" evidence="4">
    <location>
        <position position="1"/>
    </location>
</feature>
<dbReference type="RefSeq" id="XP_056856019.1">
    <property type="nucleotide sequence ID" value="XM_057000039.1"/>
</dbReference>
<name>A0A9W3CX06_RAPSA</name>
<keyword evidence="3" id="KW-1185">Reference proteome</keyword>
<evidence type="ECO:0000313" key="4">
    <source>
        <dbReference type="RefSeq" id="XP_056856019.1"/>
    </source>
</evidence>
<dbReference type="InterPro" id="IPR044257">
    <property type="entry name" value="TRM32-like"/>
</dbReference>
<evidence type="ECO:0000259" key="2">
    <source>
        <dbReference type="Pfam" id="PF14309"/>
    </source>
</evidence>
<dbReference type="PANTHER" id="PTHR47071:SF2">
    <property type="entry name" value="PROTEIN TRM32"/>
    <property type="match status" value="1"/>
</dbReference>
<evidence type="ECO:0000313" key="3">
    <source>
        <dbReference type="Proteomes" id="UP000504610"/>
    </source>
</evidence>
<reference evidence="4" key="1">
    <citation type="submission" date="2025-08" db="UniProtKB">
        <authorList>
            <consortium name="RefSeq"/>
        </authorList>
    </citation>
    <scope>IDENTIFICATION</scope>
    <source>
        <tissue evidence="4">Leaf</tissue>
    </source>
</reference>
<dbReference type="InterPro" id="IPR025486">
    <property type="entry name" value="DUF4378"/>
</dbReference>
<dbReference type="AlphaFoldDB" id="A0A9W3CX06"/>
<dbReference type="Proteomes" id="UP000504610">
    <property type="component" value="Unplaced"/>
</dbReference>
<dbReference type="PANTHER" id="PTHR47071">
    <property type="entry name" value="PROTEIN TRM32"/>
    <property type="match status" value="1"/>
</dbReference>
<feature type="compositionally biased region" description="Basic and acidic residues" evidence="1">
    <location>
        <begin position="17"/>
        <end position="29"/>
    </location>
</feature>
<dbReference type="GeneID" id="130505439"/>
<proteinExistence type="predicted"/>
<dbReference type="KEGG" id="rsz:130505439"/>
<accession>A0A9W3CX06</accession>
<gene>
    <name evidence="4" type="primary">LOC130505439</name>
</gene>
<sequence length="237" mass="27456">TKESLLLSESPVITENELEKDKEQEERNQENQVDCLSQSILQQEQDSVPSSLDNTAQRTESLLSQGLGLSSLEIDNHEEEDEDAYFCYVKNVLKLSGFLENVYDGEKWHSEEQPLDPSLLYQVDMQEEKEVNKEILFDLVNEAIIETHNQSHIYFPKTFSFAYPNEKRFLDEVWGRVEWSLSGIGAENRDCSLDDIVGRDLTKGDGWMNLRGDTEWLTLELEDLIFDEVLDEMICVY</sequence>
<feature type="domain" description="DUF4378" evidence="2">
    <location>
        <begin position="87"/>
        <end position="232"/>
    </location>
</feature>